<reference evidence="2 3" key="1">
    <citation type="journal article" date="2012" name="J. Bacteriol.">
        <title>Complete genome sequence of the broad-host-range strain Sinorhizobium fredii USDA257.</title>
        <authorList>
            <person name="Schuldes J."/>
            <person name="Rodriguez Orbegoso M."/>
            <person name="Schmeisser C."/>
            <person name="Krishnan H.B."/>
            <person name="Daniel R."/>
            <person name="Streit W.R."/>
        </authorList>
    </citation>
    <scope>NUCLEOTIDE SEQUENCE [LARGE SCALE GENOMIC DNA]</scope>
    <source>
        <strain evidence="2 3">USDA 257</strain>
    </source>
</reference>
<dbReference type="EMBL" id="CP003563">
    <property type="protein sequence ID" value="AFL51254.1"/>
    <property type="molecule type" value="Genomic_DNA"/>
</dbReference>
<gene>
    <name evidence="2" type="ORF">USDA257_c26800</name>
</gene>
<feature type="region of interest" description="Disordered" evidence="1">
    <location>
        <begin position="64"/>
        <end position="113"/>
    </location>
</feature>
<dbReference type="KEGG" id="sfd:USDA257_c26800"/>
<accession>I3X5U8</accession>
<proteinExistence type="predicted"/>
<name>I3X5U8_SINF2</name>
<protein>
    <submittedName>
        <fullName evidence="2">Uncharacterized protein</fullName>
    </submittedName>
</protein>
<dbReference type="AlphaFoldDB" id="I3X5U8"/>
<dbReference type="Proteomes" id="UP000006180">
    <property type="component" value="Chromosome"/>
</dbReference>
<evidence type="ECO:0000313" key="3">
    <source>
        <dbReference type="Proteomes" id="UP000006180"/>
    </source>
</evidence>
<evidence type="ECO:0000313" key="2">
    <source>
        <dbReference type="EMBL" id="AFL51254.1"/>
    </source>
</evidence>
<sequence length="113" mass="12309">MRFLEMSGVVLDRLQGHEADARQPGPRTLSAAQLAGNELLPFPFISSSAISSPMPHAYAIQEMAAAERRRRTHDVIRRSAPRRPAPVESNAGANDRAESDEQGDSVLKLEGMS</sequence>
<dbReference type="RefSeq" id="WP_014763420.1">
    <property type="nucleotide sequence ID" value="NC_018000.1"/>
</dbReference>
<dbReference type="STRING" id="1185652.USDA257_c26800"/>
<dbReference type="HOGENOM" id="CLU_2131866_0_0_5"/>
<organism evidence="2 3">
    <name type="scientific">Sinorhizobium fredii (strain USDA 257)</name>
    <dbReference type="NCBI Taxonomy" id="1185652"/>
    <lineage>
        <taxon>Bacteria</taxon>
        <taxon>Pseudomonadati</taxon>
        <taxon>Pseudomonadota</taxon>
        <taxon>Alphaproteobacteria</taxon>
        <taxon>Hyphomicrobiales</taxon>
        <taxon>Rhizobiaceae</taxon>
        <taxon>Sinorhizobium/Ensifer group</taxon>
        <taxon>Sinorhizobium</taxon>
    </lineage>
</organism>
<evidence type="ECO:0000256" key="1">
    <source>
        <dbReference type="SAM" id="MobiDB-lite"/>
    </source>
</evidence>